<dbReference type="InterPro" id="IPR001401">
    <property type="entry name" value="Dynamin_GTPase"/>
</dbReference>
<dbReference type="InterPro" id="IPR045063">
    <property type="entry name" value="Dynamin_N"/>
</dbReference>
<evidence type="ECO:0000256" key="3">
    <source>
        <dbReference type="SAM" id="MobiDB-lite"/>
    </source>
</evidence>
<dbReference type="GO" id="GO:0005739">
    <property type="term" value="C:mitochondrion"/>
    <property type="evidence" value="ECO:0007669"/>
    <property type="project" value="TreeGrafter"/>
</dbReference>
<keyword evidence="7" id="KW-1185">Reference proteome</keyword>
<dbReference type="GO" id="GO:0048312">
    <property type="term" value="P:intracellular distribution of mitochondria"/>
    <property type="evidence" value="ECO:0007669"/>
    <property type="project" value="TreeGrafter"/>
</dbReference>
<dbReference type="Gene3D" id="3.40.50.300">
    <property type="entry name" value="P-loop containing nucleotide triphosphate hydrolases"/>
    <property type="match status" value="1"/>
</dbReference>
<keyword evidence="2" id="KW-0342">GTP-binding</keyword>
<dbReference type="PROSITE" id="PS51718">
    <property type="entry name" value="G_DYNAMIN_2"/>
    <property type="match status" value="1"/>
</dbReference>
<dbReference type="Pfam" id="PF01031">
    <property type="entry name" value="Dynamin_M"/>
    <property type="match status" value="1"/>
</dbReference>
<gene>
    <name evidence="6" type="ORF">CY34DRAFT_82770</name>
</gene>
<dbReference type="GO" id="GO:0005525">
    <property type="term" value="F:GTP binding"/>
    <property type="evidence" value="ECO:0007669"/>
    <property type="project" value="InterPro"/>
</dbReference>
<evidence type="ECO:0000313" key="6">
    <source>
        <dbReference type="EMBL" id="KIK42919.1"/>
    </source>
</evidence>
<dbReference type="Pfam" id="PF00350">
    <property type="entry name" value="Dynamin_N"/>
    <property type="match status" value="1"/>
</dbReference>
<name>A0A0D0AYR5_9AGAM</name>
<dbReference type="GO" id="GO:0008017">
    <property type="term" value="F:microtubule binding"/>
    <property type="evidence" value="ECO:0007669"/>
    <property type="project" value="TreeGrafter"/>
</dbReference>
<evidence type="ECO:0000259" key="4">
    <source>
        <dbReference type="PROSITE" id="PS51388"/>
    </source>
</evidence>
<sequence>MDLLRNRRKQAASTEPSIEPSLDATSLPSLSNSASPPPEAWEDVCVSSSDYARKRRELMEMMADLRSMGADAFIPLPSVVVIGGQSAGKSSLVEAVSGINVPRDSGTCTRCPMECNMSSHATSWSCTITLRIGFDSNGLDLQKPLNVPFGRTITDRSEFEVWLRRAQAAILNPNVPSATFHAKTAEELRNIKNTLKFSRNVVCVSIEDPDATDLSFYDLPGLIQNEEADIVDLVKSLAEHYIEKENTIILTTIPMSDDMENQQSMSLARAADPNGRRTIGVLTKPDTLGTGAINQRRKWVEIIEGRSEEHRLSNGFYCVRLPDDAERVQRLSRAESQRRAAEYFDTTSPWKDVIDRRRFGIPGFVSDISQLLIKRIQRSLPRLREDVDALLAKCTKDFDELPPPLENDPQIEVLGRVNEFCDVFKSFVNGSHEDKRLAQRNRALYAIFKRDIRGTAPDFRPFNDPEDYVPLDDTEGNMTLTERDPGVKAMGIYDIRRVIQEAIGWELPNNVPYQAKANLIAEFTKLWVAPSERCLAGVNNVLDQVIDTLISTHFGRFKVLEEYFGNLIRIQVGVCKRGARDAVKTALELETTTPHYTQNTHYLQTLREKWLAHYKTVRSKPSLYRRPIPLAVEYSPEAPKCSLPDLDDDDDPQPPYNESPYRGSSTQSHSARPEKSNGRGSGRINISRPEAVSVSKPETPEAKALRVLAEAGYAGLRVSDLARLLPPDSFEEELVVMADVRAYYHIAYKRIIDHIPFTIEHALHHALAKQLSQSLLTSLLTDAASGPNFSERMKELVSEDASIAQRRLMLSTRKERLLNIRRRLMTFSNSI</sequence>
<dbReference type="InterPro" id="IPR022812">
    <property type="entry name" value="Dynamin"/>
</dbReference>
<dbReference type="AlphaFoldDB" id="A0A0D0AYR5"/>
<reference evidence="6 7" key="1">
    <citation type="submission" date="2014-04" db="EMBL/GenBank/DDBJ databases">
        <authorList>
            <consortium name="DOE Joint Genome Institute"/>
            <person name="Kuo A."/>
            <person name="Ruytinx J."/>
            <person name="Rineau F."/>
            <person name="Colpaert J."/>
            <person name="Kohler A."/>
            <person name="Nagy L.G."/>
            <person name="Floudas D."/>
            <person name="Copeland A."/>
            <person name="Barry K.W."/>
            <person name="Cichocki N."/>
            <person name="Veneault-Fourrey C."/>
            <person name="LaButti K."/>
            <person name="Lindquist E.A."/>
            <person name="Lipzen A."/>
            <person name="Lundell T."/>
            <person name="Morin E."/>
            <person name="Murat C."/>
            <person name="Sun H."/>
            <person name="Tunlid A."/>
            <person name="Henrissat B."/>
            <person name="Grigoriev I.V."/>
            <person name="Hibbett D.S."/>
            <person name="Martin F."/>
            <person name="Nordberg H.P."/>
            <person name="Cantor M.N."/>
            <person name="Hua S.X."/>
        </authorList>
    </citation>
    <scope>NUCLEOTIDE SEQUENCE [LARGE SCALE GENOMIC DNA]</scope>
    <source>
        <strain evidence="6 7">UH-Slu-Lm8-n1</strain>
    </source>
</reference>
<evidence type="ECO:0000259" key="5">
    <source>
        <dbReference type="PROSITE" id="PS51718"/>
    </source>
</evidence>
<dbReference type="STRING" id="930992.A0A0D0AYR5"/>
<feature type="domain" description="Dynamin-type G" evidence="5">
    <location>
        <begin position="73"/>
        <end position="381"/>
    </location>
</feature>
<dbReference type="CDD" id="cd08771">
    <property type="entry name" value="DLP_1"/>
    <property type="match status" value="1"/>
</dbReference>
<dbReference type="InterPro" id="IPR030381">
    <property type="entry name" value="G_DYNAMIN_dom"/>
</dbReference>
<reference evidence="7" key="2">
    <citation type="submission" date="2015-01" db="EMBL/GenBank/DDBJ databases">
        <title>Evolutionary Origins and Diversification of the Mycorrhizal Mutualists.</title>
        <authorList>
            <consortium name="DOE Joint Genome Institute"/>
            <consortium name="Mycorrhizal Genomics Consortium"/>
            <person name="Kohler A."/>
            <person name="Kuo A."/>
            <person name="Nagy L.G."/>
            <person name="Floudas D."/>
            <person name="Copeland A."/>
            <person name="Barry K.W."/>
            <person name="Cichocki N."/>
            <person name="Veneault-Fourrey C."/>
            <person name="LaButti K."/>
            <person name="Lindquist E.A."/>
            <person name="Lipzen A."/>
            <person name="Lundell T."/>
            <person name="Morin E."/>
            <person name="Murat C."/>
            <person name="Riley R."/>
            <person name="Ohm R."/>
            <person name="Sun H."/>
            <person name="Tunlid A."/>
            <person name="Henrissat B."/>
            <person name="Grigoriev I.V."/>
            <person name="Hibbett D.S."/>
            <person name="Martin F."/>
        </authorList>
    </citation>
    <scope>NUCLEOTIDE SEQUENCE [LARGE SCALE GENOMIC DNA]</scope>
    <source>
        <strain evidence="7">UH-Slu-Lm8-n1</strain>
    </source>
</reference>
<accession>A0A0D0AYR5</accession>
<evidence type="ECO:0000313" key="7">
    <source>
        <dbReference type="Proteomes" id="UP000054485"/>
    </source>
</evidence>
<protein>
    <recommendedName>
        <fullName evidence="8">Dynamin GTPase</fullName>
    </recommendedName>
</protein>
<dbReference type="InterPro" id="IPR000375">
    <property type="entry name" value="Dynamin_stalk"/>
</dbReference>
<evidence type="ECO:0008006" key="8">
    <source>
        <dbReference type="Google" id="ProtNLM"/>
    </source>
</evidence>
<dbReference type="OrthoDB" id="5061070at2759"/>
<evidence type="ECO:0000256" key="2">
    <source>
        <dbReference type="ARBA" id="ARBA00023134"/>
    </source>
</evidence>
<dbReference type="PROSITE" id="PS51388">
    <property type="entry name" value="GED"/>
    <property type="match status" value="1"/>
</dbReference>
<evidence type="ECO:0000256" key="1">
    <source>
        <dbReference type="ARBA" id="ARBA00022741"/>
    </source>
</evidence>
<dbReference type="GO" id="GO:0006897">
    <property type="term" value="P:endocytosis"/>
    <property type="evidence" value="ECO:0007669"/>
    <property type="project" value="TreeGrafter"/>
</dbReference>
<dbReference type="GO" id="GO:0016020">
    <property type="term" value="C:membrane"/>
    <property type="evidence" value="ECO:0007669"/>
    <property type="project" value="TreeGrafter"/>
</dbReference>
<dbReference type="GO" id="GO:0003924">
    <property type="term" value="F:GTPase activity"/>
    <property type="evidence" value="ECO:0007669"/>
    <property type="project" value="InterPro"/>
</dbReference>
<dbReference type="InterPro" id="IPR003130">
    <property type="entry name" value="GED"/>
</dbReference>
<dbReference type="Pfam" id="PF02212">
    <property type="entry name" value="GED"/>
    <property type="match status" value="1"/>
</dbReference>
<dbReference type="InParanoid" id="A0A0D0AYR5"/>
<dbReference type="HOGENOM" id="CLU_008964_4_1_1"/>
<dbReference type="GO" id="GO:0016559">
    <property type="term" value="P:peroxisome fission"/>
    <property type="evidence" value="ECO:0007669"/>
    <property type="project" value="TreeGrafter"/>
</dbReference>
<dbReference type="Gene3D" id="1.20.120.1240">
    <property type="entry name" value="Dynamin, middle domain"/>
    <property type="match status" value="2"/>
</dbReference>
<dbReference type="SUPFAM" id="SSF52540">
    <property type="entry name" value="P-loop containing nucleoside triphosphate hydrolases"/>
    <property type="match status" value="1"/>
</dbReference>
<proteinExistence type="predicted"/>
<organism evidence="6 7">
    <name type="scientific">Suillus luteus UH-Slu-Lm8-n1</name>
    <dbReference type="NCBI Taxonomy" id="930992"/>
    <lineage>
        <taxon>Eukaryota</taxon>
        <taxon>Fungi</taxon>
        <taxon>Dikarya</taxon>
        <taxon>Basidiomycota</taxon>
        <taxon>Agaricomycotina</taxon>
        <taxon>Agaricomycetes</taxon>
        <taxon>Agaricomycetidae</taxon>
        <taxon>Boletales</taxon>
        <taxon>Suillineae</taxon>
        <taxon>Suillaceae</taxon>
        <taxon>Suillus</taxon>
    </lineage>
</organism>
<dbReference type="GO" id="GO:0000266">
    <property type="term" value="P:mitochondrial fission"/>
    <property type="evidence" value="ECO:0007669"/>
    <property type="project" value="TreeGrafter"/>
</dbReference>
<dbReference type="PANTHER" id="PTHR11566">
    <property type="entry name" value="DYNAMIN"/>
    <property type="match status" value="1"/>
</dbReference>
<feature type="domain" description="GED" evidence="4">
    <location>
        <begin position="733"/>
        <end position="831"/>
    </location>
</feature>
<feature type="region of interest" description="Disordered" evidence="3">
    <location>
        <begin position="1"/>
        <end position="41"/>
    </location>
</feature>
<dbReference type="SMART" id="SM00053">
    <property type="entry name" value="DYNc"/>
    <property type="match status" value="1"/>
</dbReference>
<dbReference type="PANTHER" id="PTHR11566:SF21">
    <property type="entry name" value="DYNAMIN RELATED PROTEIN 1, ISOFORM A"/>
    <property type="match status" value="1"/>
</dbReference>
<dbReference type="EMBL" id="KN835226">
    <property type="protein sequence ID" value="KIK42919.1"/>
    <property type="molecule type" value="Genomic_DNA"/>
</dbReference>
<feature type="region of interest" description="Disordered" evidence="3">
    <location>
        <begin position="639"/>
        <end position="698"/>
    </location>
</feature>
<keyword evidence="1" id="KW-0547">Nucleotide-binding</keyword>
<dbReference type="GO" id="GO:0005874">
    <property type="term" value="C:microtubule"/>
    <property type="evidence" value="ECO:0007669"/>
    <property type="project" value="TreeGrafter"/>
</dbReference>
<dbReference type="PRINTS" id="PR00195">
    <property type="entry name" value="DYNAMIN"/>
</dbReference>
<dbReference type="Proteomes" id="UP000054485">
    <property type="component" value="Unassembled WGS sequence"/>
</dbReference>
<feature type="compositionally biased region" description="Basic residues" evidence="3">
    <location>
        <begin position="1"/>
        <end position="10"/>
    </location>
</feature>
<dbReference type="InterPro" id="IPR027417">
    <property type="entry name" value="P-loop_NTPase"/>
</dbReference>
<dbReference type="InterPro" id="IPR020850">
    <property type="entry name" value="GED_dom"/>
</dbReference>